<reference evidence="9 10" key="1">
    <citation type="submission" date="2022-11" db="EMBL/GenBank/DDBJ databases">
        <title>Study of microbial diversity in lake waters.</title>
        <authorList>
            <person name="Zhang J."/>
        </authorList>
    </citation>
    <scope>NUCLEOTIDE SEQUENCE [LARGE SCALE GENOMIC DNA]</scope>
    <source>
        <strain evidence="9 10">DT12</strain>
    </source>
</reference>
<evidence type="ECO:0000256" key="6">
    <source>
        <dbReference type="ARBA" id="ARBA00023136"/>
    </source>
</evidence>
<evidence type="ECO:0000313" key="9">
    <source>
        <dbReference type="EMBL" id="MCX7572166.1"/>
    </source>
</evidence>
<feature type="transmembrane region" description="Helical" evidence="7">
    <location>
        <begin position="121"/>
        <end position="151"/>
    </location>
</feature>
<feature type="transmembrane region" description="Helical" evidence="7">
    <location>
        <begin position="12"/>
        <end position="31"/>
    </location>
</feature>
<dbReference type="RefSeq" id="WP_267153415.1">
    <property type="nucleotide sequence ID" value="NZ_JAPMLT010000016.1"/>
</dbReference>
<accession>A0ABT3X933</accession>
<dbReference type="NCBIfam" id="TIGR01097">
    <property type="entry name" value="PhnE"/>
    <property type="match status" value="1"/>
</dbReference>
<evidence type="ECO:0000256" key="7">
    <source>
        <dbReference type="RuleBase" id="RU363032"/>
    </source>
</evidence>
<evidence type="ECO:0000256" key="5">
    <source>
        <dbReference type="ARBA" id="ARBA00022989"/>
    </source>
</evidence>
<feature type="domain" description="ABC transmembrane type-1" evidence="8">
    <location>
        <begin position="70"/>
        <end position="253"/>
    </location>
</feature>
<dbReference type="Pfam" id="PF00528">
    <property type="entry name" value="BPD_transp_1"/>
    <property type="match status" value="1"/>
</dbReference>
<dbReference type="CDD" id="cd06261">
    <property type="entry name" value="TM_PBP2"/>
    <property type="match status" value="1"/>
</dbReference>
<keyword evidence="10" id="KW-1185">Reference proteome</keyword>
<organism evidence="9 10">
    <name type="scientific">Tumebacillus lacus</name>
    <dbReference type="NCBI Taxonomy" id="2995335"/>
    <lineage>
        <taxon>Bacteria</taxon>
        <taxon>Bacillati</taxon>
        <taxon>Bacillota</taxon>
        <taxon>Bacilli</taxon>
        <taxon>Bacillales</taxon>
        <taxon>Alicyclobacillaceae</taxon>
        <taxon>Tumebacillus</taxon>
    </lineage>
</organism>
<comment type="caution">
    <text evidence="9">The sequence shown here is derived from an EMBL/GenBank/DDBJ whole genome shotgun (WGS) entry which is preliminary data.</text>
</comment>
<comment type="similarity">
    <text evidence="7">Belongs to the binding-protein-dependent transport system permease family.</text>
</comment>
<evidence type="ECO:0000313" key="10">
    <source>
        <dbReference type="Proteomes" id="UP001208017"/>
    </source>
</evidence>
<gene>
    <name evidence="9" type="primary">phnE</name>
    <name evidence="9" type="ORF">OS242_19770</name>
</gene>
<name>A0ABT3X933_9BACL</name>
<dbReference type="SUPFAM" id="SSF161098">
    <property type="entry name" value="MetI-like"/>
    <property type="match status" value="1"/>
</dbReference>
<keyword evidence="6 7" id="KW-0472">Membrane</keyword>
<feature type="transmembrane region" description="Helical" evidence="7">
    <location>
        <begin position="205"/>
        <end position="223"/>
    </location>
</feature>
<dbReference type="Gene3D" id="1.10.3720.10">
    <property type="entry name" value="MetI-like"/>
    <property type="match status" value="1"/>
</dbReference>
<keyword evidence="5 7" id="KW-1133">Transmembrane helix</keyword>
<evidence type="ECO:0000256" key="3">
    <source>
        <dbReference type="ARBA" id="ARBA00022475"/>
    </source>
</evidence>
<protein>
    <submittedName>
        <fullName evidence="9">Phosphonate ABC transporter, permease protein PhnE</fullName>
    </submittedName>
</protein>
<dbReference type="EMBL" id="JAPMLT010000016">
    <property type="protein sequence ID" value="MCX7572166.1"/>
    <property type="molecule type" value="Genomic_DNA"/>
</dbReference>
<evidence type="ECO:0000256" key="4">
    <source>
        <dbReference type="ARBA" id="ARBA00022692"/>
    </source>
</evidence>
<keyword evidence="2 7" id="KW-0813">Transport</keyword>
<dbReference type="Proteomes" id="UP001208017">
    <property type="component" value="Unassembled WGS sequence"/>
</dbReference>
<dbReference type="PANTHER" id="PTHR30043">
    <property type="entry name" value="PHOSPHONATES TRANSPORT SYSTEM PERMEASE PROTEIN"/>
    <property type="match status" value="1"/>
</dbReference>
<evidence type="ECO:0000256" key="2">
    <source>
        <dbReference type="ARBA" id="ARBA00022448"/>
    </source>
</evidence>
<comment type="subcellular location">
    <subcellularLocation>
        <location evidence="1 7">Cell membrane</location>
        <topology evidence="1 7">Multi-pass membrane protein</topology>
    </subcellularLocation>
</comment>
<proteinExistence type="inferred from homology"/>
<dbReference type="PROSITE" id="PS50928">
    <property type="entry name" value="ABC_TM1"/>
    <property type="match status" value="1"/>
</dbReference>
<dbReference type="InterPro" id="IPR035906">
    <property type="entry name" value="MetI-like_sf"/>
</dbReference>
<keyword evidence="3" id="KW-1003">Cell membrane</keyword>
<evidence type="ECO:0000259" key="8">
    <source>
        <dbReference type="PROSITE" id="PS50928"/>
    </source>
</evidence>
<sequence length="261" mass="28721">MAAETKQIKTPSKLRFTIIFLVMAVLYVFSWRGVEADIGSLIEGWPYIRDLITGMWPPNWKYFERILDPMLETLRIAIIATTFGAILSIPFTLLASRNVFPNTWVTNSARSFLNFVRTIPDLLLAGIFVALLGIGPVAGVAAMTVFTFGIITKLAYESVETIDPGPLESMTAVGANKWQFIAFAVVPQALPAFVAYVLYAFEICVRAAAILGLVGAGGIGIMLSETLETFQYQKMATIVLFTLVIVIVIDSISSRIREKLL</sequence>
<keyword evidence="4 7" id="KW-0812">Transmembrane</keyword>
<feature type="transmembrane region" description="Helical" evidence="7">
    <location>
        <begin position="76"/>
        <end position="100"/>
    </location>
</feature>
<dbReference type="InterPro" id="IPR000515">
    <property type="entry name" value="MetI-like"/>
</dbReference>
<evidence type="ECO:0000256" key="1">
    <source>
        <dbReference type="ARBA" id="ARBA00004651"/>
    </source>
</evidence>
<dbReference type="PANTHER" id="PTHR30043:SF1">
    <property type="entry name" value="ABC TRANSPORT SYSTEM PERMEASE PROTEIN P69"/>
    <property type="match status" value="1"/>
</dbReference>
<feature type="transmembrane region" description="Helical" evidence="7">
    <location>
        <begin position="178"/>
        <end position="198"/>
    </location>
</feature>
<feature type="transmembrane region" description="Helical" evidence="7">
    <location>
        <begin position="235"/>
        <end position="253"/>
    </location>
</feature>
<dbReference type="InterPro" id="IPR005769">
    <property type="entry name" value="PhnE/PtxC"/>
</dbReference>